<dbReference type="InterPro" id="IPR025392">
    <property type="entry name" value="DUF4124"/>
</dbReference>
<proteinExistence type="predicted"/>
<evidence type="ECO:0000259" key="2">
    <source>
        <dbReference type="Pfam" id="PF13511"/>
    </source>
</evidence>
<dbReference type="AlphaFoldDB" id="B1Y228"/>
<evidence type="ECO:0000313" key="3">
    <source>
        <dbReference type="EMBL" id="ACB34327.1"/>
    </source>
</evidence>
<dbReference type="STRING" id="395495.Lcho_2060"/>
<name>B1Y228_LEPCP</name>
<keyword evidence="3" id="KW-0472">Membrane</keyword>
<feature type="compositionally biased region" description="Basic and acidic residues" evidence="1">
    <location>
        <begin position="101"/>
        <end position="122"/>
    </location>
</feature>
<dbReference type="Proteomes" id="UP000001693">
    <property type="component" value="Chromosome"/>
</dbReference>
<protein>
    <submittedName>
        <fullName evidence="3">Putative transmembrane protein</fullName>
    </submittedName>
</protein>
<dbReference type="eggNOG" id="ENOG5032662">
    <property type="taxonomic scope" value="Bacteria"/>
</dbReference>
<dbReference type="KEGG" id="lch:Lcho_2060"/>
<dbReference type="HOGENOM" id="CLU_108835_0_0_4"/>
<organism evidence="3 4">
    <name type="scientific">Leptothrix cholodnii (strain ATCC 51168 / LMG 8142 / SP-6)</name>
    <name type="common">Leptothrix discophora (strain SP-6)</name>
    <dbReference type="NCBI Taxonomy" id="395495"/>
    <lineage>
        <taxon>Bacteria</taxon>
        <taxon>Pseudomonadati</taxon>
        <taxon>Pseudomonadota</taxon>
        <taxon>Betaproteobacteria</taxon>
        <taxon>Burkholderiales</taxon>
        <taxon>Sphaerotilaceae</taxon>
        <taxon>Leptothrix</taxon>
    </lineage>
</organism>
<feature type="domain" description="DUF4124" evidence="2">
    <location>
        <begin position="29"/>
        <end position="88"/>
    </location>
</feature>
<keyword evidence="4" id="KW-1185">Reference proteome</keyword>
<feature type="compositionally biased region" description="Low complexity" evidence="1">
    <location>
        <begin position="71"/>
        <end position="100"/>
    </location>
</feature>
<evidence type="ECO:0000313" key="4">
    <source>
        <dbReference type="Proteomes" id="UP000001693"/>
    </source>
</evidence>
<dbReference type="EMBL" id="CP001013">
    <property type="protein sequence ID" value="ACB34327.1"/>
    <property type="molecule type" value="Genomic_DNA"/>
</dbReference>
<reference evidence="3 4" key="1">
    <citation type="submission" date="2008-03" db="EMBL/GenBank/DDBJ databases">
        <title>Complete sequence of Leptothrix cholodnii SP-6.</title>
        <authorList>
            <consortium name="US DOE Joint Genome Institute"/>
            <person name="Copeland A."/>
            <person name="Lucas S."/>
            <person name="Lapidus A."/>
            <person name="Glavina del Rio T."/>
            <person name="Dalin E."/>
            <person name="Tice H."/>
            <person name="Bruce D."/>
            <person name="Goodwin L."/>
            <person name="Pitluck S."/>
            <person name="Chertkov O."/>
            <person name="Brettin T."/>
            <person name="Detter J.C."/>
            <person name="Han C."/>
            <person name="Kuske C.R."/>
            <person name="Schmutz J."/>
            <person name="Larimer F."/>
            <person name="Land M."/>
            <person name="Hauser L."/>
            <person name="Kyrpides N."/>
            <person name="Lykidis A."/>
            <person name="Emerson D."/>
            <person name="Richardson P."/>
        </authorList>
    </citation>
    <scope>NUCLEOTIDE SEQUENCE [LARGE SCALE GENOMIC DNA]</scope>
    <source>
        <strain evidence="4">ATCC 51168 / LMG 8142 / SP-6</strain>
    </source>
</reference>
<dbReference type="Pfam" id="PF13511">
    <property type="entry name" value="DUF4124"/>
    <property type="match status" value="1"/>
</dbReference>
<gene>
    <name evidence="3" type="ordered locus">Lcho_2060</name>
</gene>
<dbReference type="RefSeq" id="WP_012347087.1">
    <property type="nucleotide sequence ID" value="NC_010524.1"/>
</dbReference>
<keyword evidence="3" id="KW-0812">Transmembrane</keyword>
<accession>B1Y228</accession>
<sequence precursor="true">MSTDRPLASTVPSAPVRARALHAAWLLCALCGVLISPPSQAQWKWRNAQGQVQYSDRPPPQNVPPRDILQRPAAARPPVGTAPAAAAAAGPASAASGPRTVDPELNARRRDAEAAERKAADEQLARERAESCARARDYLRTLETGLPIARVNAQGERTTLGDNERRAELNRAREVIAADCR</sequence>
<dbReference type="OrthoDB" id="9181422at2"/>
<evidence type="ECO:0000256" key="1">
    <source>
        <dbReference type="SAM" id="MobiDB-lite"/>
    </source>
</evidence>
<feature type="region of interest" description="Disordered" evidence="1">
    <location>
        <begin position="47"/>
        <end position="122"/>
    </location>
</feature>